<dbReference type="Proteomes" id="UP000000768">
    <property type="component" value="Chromosome 5"/>
</dbReference>
<accession>A0A1Z5RI07</accession>
<proteinExistence type="predicted"/>
<reference evidence="1 2" key="1">
    <citation type="journal article" date="2009" name="Nature">
        <title>The Sorghum bicolor genome and the diversification of grasses.</title>
        <authorList>
            <person name="Paterson A.H."/>
            <person name="Bowers J.E."/>
            <person name="Bruggmann R."/>
            <person name="Dubchak I."/>
            <person name="Grimwood J."/>
            <person name="Gundlach H."/>
            <person name="Haberer G."/>
            <person name="Hellsten U."/>
            <person name="Mitros T."/>
            <person name="Poliakov A."/>
            <person name="Schmutz J."/>
            <person name="Spannagl M."/>
            <person name="Tang H."/>
            <person name="Wang X."/>
            <person name="Wicker T."/>
            <person name="Bharti A.K."/>
            <person name="Chapman J."/>
            <person name="Feltus F.A."/>
            <person name="Gowik U."/>
            <person name="Grigoriev I.V."/>
            <person name="Lyons E."/>
            <person name="Maher C.A."/>
            <person name="Martis M."/>
            <person name="Narechania A."/>
            <person name="Otillar R.P."/>
            <person name="Penning B.W."/>
            <person name="Salamov A.A."/>
            <person name="Wang Y."/>
            <person name="Zhang L."/>
            <person name="Carpita N.C."/>
            <person name="Freeling M."/>
            <person name="Gingle A.R."/>
            <person name="Hash C.T."/>
            <person name="Keller B."/>
            <person name="Klein P."/>
            <person name="Kresovich S."/>
            <person name="McCann M.C."/>
            <person name="Ming R."/>
            <person name="Peterson D.G."/>
            <person name="Mehboob-ur-Rahman"/>
            <person name="Ware D."/>
            <person name="Westhoff P."/>
            <person name="Mayer K.F."/>
            <person name="Messing J."/>
            <person name="Rokhsar D.S."/>
        </authorList>
    </citation>
    <scope>NUCLEOTIDE SEQUENCE [LARGE SCALE GENOMIC DNA]</scope>
    <source>
        <strain evidence="2">cv. BTx623</strain>
    </source>
</reference>
<dbReference type="AlphaFoldDB" id="A0A1Z5RI07"/>
<keyword evidence="2" id="KW-1185">Reference proteome</keyword>
<sequence>MCCFIIIILPTPHTPPRVVALFNCAESCSSTEPPRQRRAAATSSHMLSIWTLVTRNLAIGGSAGASSHHRGLLKFYCVRFSWSRQVNMMYS</sequence>
<dbReference type="EMBL" id="CM000764">
    <property type="protein sequence ID" value="OQU83403.1"/>
    <property type="molecule type" value="Genomic_DNA"/>
</dbReference>
<dbReference type="Gramene" id="OQU83402">
    <property type="protein sequence ID" value="OQU83402"/>
    <property type="gene ID" value="SORBI_3005G110547"/>
</dbReference>
<dbReference type="EMBL" id="CM000764">
    <property type="protein sequence ID" value="OQU83402.1"/>
    <property type="molecule type" value="Genomic_DNA"/>
</dbReference>
<dbReference type="Gramene" id="OQU83403">
    <property type="protein sequence ID" value="OQU83403"/>
    <property type="gene ID" value="SORBI_3005G110547"/>
</dbReference>
<reference evidence="2" key="3">
    <citation type="journal article" date="2018" name="Plant J.">
        <title>The Sorghum bicolor reference genome: improved assembly, gene annotations, a transcriptome atlas, and signatures of genome organization.</title>
        <authorList>
            <person name="McCormick R.F."/>
            <person name="Truong S.K."/>
            <person name="Sreedasyam A."/>
            <person name="Jenkins J."/>
            <person name="Shu S."/>
            <person name="Sims D."/>
            <person name="Kennedy M."/>
            <person name="Amirebrahimi M."/>
            <person name="Weers B.D."/>
            <person name="McKinley B."/>
            <person name="Mattison A."/>
            <person name="Morishige D.T."/>
            <person name="Grimwood J."/>
            <person name="Schmutz J."/>
            <person name="Mullet J.E."/>
        </authorList>
    </citation>
    <scope>NUCLEOTIDE SEQUENCE [LARGE SCALE GENOMIC DNA]</scope>
    <source>
        <strain evidence="2">cv. BTx623</strain>
    </source>
</reference>
<organism evidence="1 2">
    <name type="scientific">Sorghum bicolor</name>
    <name type="common">Sorghum</name>
    <name type="synonym">Sorghum vulgare</name>
    <dbReference type="NCBI Taxonomy" id="4558"/>
    <lineage>
        <taxon>Eukaryota</taxon>
        <taxon>Viridiplantae</taxon>
        <taxon>Streptophyta</taxon>
        <taxon>Embryophyta</taxon>
        <taxon>Tracheophyta</taxon>
        <taxon>Spermatophyta</taxon>
        <taxon>Magnoliopsida</taxon>
        <taxon>Liliopsida</taxon>
        <taxon>Poales</taxon>
        <taxon>Poaceae</taxon>
        <taxon>PACMAD clade</taxon>
        <taxon>Panicoideae</taxon>
        <taxon>Andropogonodae</taxon>
        <taxon>Andropogoneae</taxon>
        <taxon>Sorghinae</taxon>
        <taxon>Sorghum</taxon>
    </lineage>
</organism>
<protein>
    <submittedName>
        <fullName evidence="1">Uncharacterized protein</fullName>
    </submittedName>
</protein>
<evidence type="ECO:0000313" key="2">
    <source>
        <dbReference type="Proteomes" id="UP000000768"/>
    </source>
</evidence>
<name>A0A1Z5RI07_SORBI</name>
<dbReference type="InParanoid" id="A0A1Z5RI07"/>
<gene>
    <name evidence="1" type="ORF">SORBI_3005G110547</name>
</gene>
<evidence type="ECO:0000313" key="1">
    <source>
        <dbReference type="EMBL" id="OQU83403.1"/>
    </source>
</evidence>
<reference evidence="1" key="2">
    <citation type="submission" date="2017-02" db="EMBL/GenBank/DDBJ databases">
        <title>WGS assembly of Sorghum bicolor.</title>
        <authorList>
            <person name="Paterson A."/>
            <person name="Mullet J."/>
            <person name="Bowers J."/>
            <person name="Bruggmann R."/>
            <person name="Dubchak I."/>
            <person name="Grimwood J."/>
            <person name="Gundlach H."/>
            <person name="Haberer G."/>
            <person name="Hellsten U."/>
            <person name="Mitros T."/>
            <person name="Poliakov A."/>
            <person name="Schmutz J."/>
            <person name="Spannagl M."/>
            <person name="Tang H."/>
            <person name="Wang X."/>
            <person name="Wicker T."/>
            <person name="Bharti A."/>
            <person name="Chapman J."/>
            <person name="Feltus F."/>
            <person name="Gowik U."/>
            <person name="Grigoriev I."/>
            <person name="Lyons E."/>
            <person name="Maher C."/>
            <person name="Martis M."/>
            <person name="Narechania A."/>
            <person name="Otillar R."/>
            <person name="Penning B."/>
            <person name="Salamov A."/>
            <person name="Wang Y."/>
            <person name="Zhang L."/>
            <person name="Carpita N."/>
            <person name="Freeling M."/>
            <person name="Gingle A."/>
            <person name="Hash C."/>
            <person name="Keller B."/>
            <person name="Klein P."/>
            <person name="Kresovich S."/>
            <person name="Mccann M."/>
            <person name="Ming R."/>
            <person name="Peterson D."/>
            <person name="Rahman M."/>
            <person name="Ware D."/>
            <person name="Westhoff P."/>
            <person name="Mayer K."/>
            <person name="Messing J."/>
            <person name="Sims D."/>
            <person name="Jenkins J."/>
            <person name="Shu S."/>
            <person name="Rokhsar D."/>
        </authorList>
    </citation>
    <scope>NUCLEOTIDE SEQUENCE</scope>
</reference>